<evidence type="ECO:0000313" key="2">
    <source>
        <dbReference type="Proteomes" id="UP000192652"/>
    </source>
</evidence>
<comment type="caution">
    <text evidence="1">The sequence shown here is derived from an EMBL/GenBank/DDBJ whole genome shotgun (WGS) entry which is preliminary data.</text>
</comment>
<protein>
    <recommendedName>
        <fullName evidence="3">DUF1491 family protein</fullName>
    </recommendedName>
</protein>
<reference evidence="1 2" key="1">
    <citation type="journal article" date="2017" name="Antonie Van Leeuwenhoek">
        <title>Rhizobium rhizosphaerae sp. nov., a novel species isolated from rice rhizosphere.</title>
        <authorList>
            <person name="Zhao J.J."/>
            <person name="Zhang J."/>
            <person name="Zhang R.J."/>
            <person name="Zhang C.W."/>
            <person name="Yin H.Q."/>
            <person name="Zhang X.X."/>
        </authorList>
    </citation>
    <scope>NUCLEOTIDE SEQUENCE [LARGE SCALE GENOMIC DNA]</scope>
    <source>
        <strain evidence="1 2">RD15</strain>
    </source>
</reference>
<gene>
    <name evidence="1" type="ORF">BTR14_05510</name>
</gene>
<dbReference type="RefSeq" id="WP_081174503.1">
    <property type="nucleotide sequence ID" value="NZ_MSPX01000003.1"/>
</dbReference>
<organism evidence="1 2">
    <name type="scientific">Xaviernesmea rhizosphaerae</name>
    <dbReference type="NCBI Taxonomy" id="1672749"/>
    <lineage>
        <taxon>Bacteria</taxon>
        <taxon>Pseudomonadati</taxon>
        <taxon>Pseudomonadota</taxon>
        <taxon>Alphaproteobacteria</taxon>
        <taxon>Hyphomicrobiales</taxon>
        <taxon>Rhizobiaceae</taxon>
        <taxon>Rhizobium/Agrobacterium group</taxon>
        <taxon>Xaviernesmea</taxon>
    </lineage>
</organism>
<dbReference type="Gene3D" id="3.40.1530.20">
    <property type="entry name" value="Protein of unknown function (DUF1491)"/>
    <property type="match status" value="1"/>
</dbReference>
<proteinExistence type="predicted"/>
<dbReference type="Proteomes" id="UP000192652">
    <property type="component" value="Unassembled WGS sequence"/>
</dbReference>
<dbReference type="Pfam" id="PF07372">
    <property type="entry name" value="DUF1491"/>
    <property type="match status" value="1"/>
</dbReference>
<keyword evidence="2" id="KW-1185">Reference proteome</keyword>
<evidence type="ECO:0008006" key="3">
    <source>
        <dbReference type="Google" id="ProtNLM"/>
    </source>
</evidence>
<accession>A0ABX3PGY3</accession>
<evidence type="ECO:0000313" key="1">
    <source>
        <dbReference type="EMBL" id="OQP87391.1"/>
    </source>
</evidence>
<sequence length="114" mass="12696">MRLRSDLFVSALVRRVFSQGGYAAVLHKGTPEAGAIFLRQRRRDGRETVAGPAPQSLFGEEDNLGRLFELRLVEGEAEAADALLARERRFDSDCWIVELECESLDGLVDFAPES</sequence>
<dbReference type="EMBL" id="MSPX01000003">
    <property type="protein sequence ID" value="OQP87391.1"/>
    <property type="molecule type" value="Genomic_DNA"/>
</dbReference>
<dbReference type="InterPro" id="IPR009964">
    <property type="entry name" value="DUF1491"/>
</dbReference>
<name>A0ABX3PGY3_9HYPH</name>